<reference evidence="2" key="2">
    <citation type="submission" date="2015-07" db="EMBL/GenBank/DDBJ databases">
        <authorList>
            <person name="Noorani M."/>
        </authorList>
    </citation>
    <scope>NUCLEOTIDE SEQUENCE</scope>
    <source>
        <strain evidence="2">Yugu1</strain>
    </source>
</reference>
<evidence type="ECO:0000256" key="1">
    <source>
        <dbReference type="SAM" id="Phobius"/>
    </source>
</evidence>
<dbReference type="EMBL" id="CM003529">
    <property type="protein sequence ID" value="RCV13803.1"/>
    <property type="molecule type" value="Genomic_DNA"/>
</dbReference>
<reference evidence="2" key="1">
    <citation type="journal article" date="2012" name="Nat. Biotechnol.">
        <title>Reference genome sequence of the model plant Setaria.</title>
        <authorList>
            <person name="Bennetzen J.L."/>
            <person name="Schmutz J."/>
            <person name="Wang H."/>
            <person name="Percifield R."/>
            <person name="Hawkins J."/>
            <person name="Pontaroli A.C."/>
            <person name="Estep M."/>
            <person name="Feng L."/>
            <person name="Vaughn J.N."/>
            <person name="Grimwood J."/>
            <person name="Jenkins J."/>
            <person name="Barry K."/>
            <person name="Lindquist E."/>
            <person name="Hellsten U."/>
            <person name="Deshpande S."/>
            <person name="Wang X."/>
            <person name="Wu X."/>
            <person name="Mitros T."/>
            <person name="Triplett J."/>
            <person name="Yang X."/>
            <person name="Ye C.Y."/>
            <person name="Mauro-Herrera M."/>
            <person name="Wang L."/>
            <person name="Li P."/>
            <person name="Sharma M."/>
            <person name="Sharma R."/>
            <person name="Ronald P.C."/>
            <person name="Panaud O."/>
            <person name="Kellogg E.A."/>
            <person name="Brutnell T.P."/>
            <person name="Doust A.N."/>
            <person name="Tuskan G.A."/>
            <person name="Rokhsar D."/>
            <person name="Devos K.M."/>
        </authorList>
    </citation>
    <scope>NUCLEOTIDE SEQUENCE [LARGE SCALE GENOMIC DNA]</scope>
    <source>
        <strain evidence="2">Yugu1</strain>
    </source>
</reference>
<gene>
    <name evidence="2" type="ORF">SETIT_2G375400v2</name>
</gene>
<sequence>MTYHLSVLCYSSLSLSETLSFCLFRLRHGRVALFNTKALASSPHDIGGFQVTSAIWWVSAFTCWYMRLDLGGRQE</sequence>
<proteinExistence type="predicted"/>
<organism evidence="2">
    <name type="scientific">Setaria italica</name>
    <name type="common">Foxtail millet</name>
    <name type="synonym">Panicum italicum</name>
    <dbReference type="NCBI Taxonomy" id="4555"/>
    <lineage>
        <taxon>Eukaryota</taxon>
        <taxon>Viridiplantae</taxon>
        <taxon>Streptophyta</taxon>
        <taxon>Embryophyta</taxon>
        <taxon>Tracheophyta</taxon>
        <taxon>Spermatophyta</taxon>
        <taxon>Magnoliopsida</taxon>
        <taxon>Liliopsida</taxon>
        <taxon>Poales</taxon>
        <taxon>Poaceae</taxon>
        <taxon>PACMAD clade</taxon>
        <taxon>Panicoideae</taxon>
        <taxon>Panicodae</taxon>
        <taxon>Paniceae</taxon>
        <taxon>Cenchrinae</taxon>
        <taxon>Setaria</taxon>
    </lineage>
</organism>
<name>A0A368Q7G3_SETIT</name>
<accession>A0A368Q7G3</accession>
<evidence type="ECO:0000313" key="2">
    <source>
        <dbReference type="EMBL" id="RCV13803.1"/>
    </source>
</evidence>
<feature type="transmembrane region" description="Helical" evidence="1">
    <location>
        <begin position="46"/>
        <end position="66"/>
    </location>
</feature>
<dbReference type="AlphaFoldDB" id="A0A368Q7G3"/>
<keyword evidence="1" id="KW-0472">Membrane</keyword>
<keyword evidence="1" id="KW-1133">Transmembrane helix</keyword>
<protein>
    <submittedName>
        <fullName evidence="2">Uncharacterized protein</fullName>
    </submittedName>
</protein>
<keyword evidence="1" id="KW-0812">Transmembrane</keyword>